<dbReference type="InParanoid" id="A5DEW3"/>
<dbReference type="AlphaFoldDB" id="A5DEW3"/>
<evidence type="ECO:0000256" key="5">
    <source>
        <dbReference type="ARBA" id="ARBA00023136"/>
    </source>
</evidence>
<proteinExistence type="inferred from homology"/>
<dbReference type="GO" id="GO:0005794">
    <property type="term" value="C:Golgi apparatus"/>
    <property type="evidence" value="ECO:0007669"/>
    <property type="project" value="EnsemblFungi"/>
</dbReference>
<dbReference type="GO" id="GO:1990461">
    <property type="term" value="P:detoxification of iron ion"/>
    <property type="evidence" value="ECO:0007669"/>
    <property type="project" value="EnsemblFungi"/>
</dbReference>
<dbReference type="OMA" id="MNFHHTL"/>
<dbReference type="Proteomes" id="UP000001997">
    <property type="component" value="Unassembled WGS sequence"/>
</dbReference>
<dbReference type="PANTHER" id="PTHR31851">
    <property type="entry name" value="FE(2+)/MN(2+) TRANSPORTER PCL1"/>
    <property type="match status" value="1"/>
</dbReference>
<dbReference type="FunCoup" id="A5DEW3">
    <property type="interactions" value="28"/>
</dbReference>
<name>A5DEW3_PICGU</name>
<accession>A5DEW3</accession>
<comment type="similarity">
    <text evidence="2">Belongs to the CCC1 family.</text>
</comment>
<dbReference type="GO" id="GO:0006879">
    <property type="term" value="P:intracellular iron ion homeostasis"/>
    <property type="evidence" value="ECO:0007669"/>
    <property type="project" value="EnsemblFungi"/>
</dbReference>
<dbReference type="STRING" id="294746.A5DEW3"/>
<evidence type="ECO:0008006" key="9">
    <source>
        <dbReference type="Google" id="ProtNLM"/>
    </source>
</evidence>
<evidence type="ECO:0000256" key="2">
    <source>
        <dbReference type="ARBA" id="ARBA00007049"/>
    </source>
</evidence>
<dbReference type="CDD" id="cd02435">
    <property type="entry name" value="CCC1"/>
    <property type="match status" value="1"/>
</dbReference>
<feature type="transmembrane region" description="Helical" evidence="6">
    <location>
        <begin position="302"/>
        <end position="322"/>
    </location>
</feature>
<keyword evidence="8" id="KW-1185">Reference proteome</keyword>
<keyword evidence="5 6" id="KW-0472">Membrane</keyword>
<dbReference type="Pfam" id="PF01988">
    <property type="entry name" value="VIT1"/>
    <property type="match status" value="1"/>
</dbReference>
<dbReference type="GeneID" id="5127817"/>
<evidence type="ECO:0000256" key="3">
    <source>
        <dbReference type="ARBA" id="ARBA00022692"/>
    </source>
</evidence>
<feature type="transmembrane region" description="Helical" evidence="6">
    <location>
        <begin position="237"/>
        <end position="257"/>
    </location>
</feature>
<protein>
    <recommendedName>
        <fullName evidence="9">Protein CCC1</fullName>
    </recommendedName>
</protein>
<dbReference type="InterPro" id="IPR008217">
    <property type="entry name" value="Ccc1_fam"/>
</dbReference>
<dbReference type="OrthoDB" id="73465at2759"/>
<dbReference type="eggNOG" id="KOG4473">
    <property type="taxonomic scope" value="Eukaryota"/>
</dbReference>
<feature type="transmembrane region" description="Helical" evidence="6">
    <location>
        <begin position="264"/>
        <end position="282"/>
    </location>
</feature>
<dbReference type="HOGENOM" id="CLU_038957_0_0_1"/>
<evidence type="ECO:0000313" key="7">
    <source>
        <dbReference type="EMBL" id="EDK37716.2"/>
    </source>
</evidence>
<sequence length="324" mass="35165">MQSTPLGFLHQDHRQTINFSMSVVAIKNQVASYFQKSRSDDELERVNGLLESGQSPYGSIEGQDRASARANEERAIETAKSNVENNDYDSEDEGFFNKFDPRVMSDIIIGLSDGLTVPFALTAGLSSLGDTKLVITGGLAELVSGAISMGLGGYLAARSESEYYHAQVKKEKLGFFKKPESINQEAAEIMFEVGASEQTIASFLKDLDSKPKNLIDFIIRFGKGLDEPADGRELTSALTIGSGYFLGGFVPLIPYFFCSVVRTGLLVSVIVMLITLFIFGYVKTSISLGDDCGTSKKVLEGFQMVIIGSVAAGAAWTLVYFIDN</sequence>
<comment type="subcellular location">
    <subcellularLocation>
        <location evidence="1">Endomembrane system</location>
        <topology evidence="1">Multi-pass membrane protein</topology>
    </subcellularLocation>
</comment>
<dbReference type="GO" id="GO:0030026">
    <property type="term" value="P:intracellular manganese ion homeostasis"/>
    <property type="evidence" value="ECO:0007669"/>
    <property type="project" value="EnsemblFungi"/>
</dbReference>
<keyword evidence="3 6" id="KW-0812">Transmembrane</keyword>
<evidence type="ECO:0000256" key="4">
    <source>
        <dbReference type="ARBA" id="ARBA00022989"/>
    </source>
</evidence>
<reference evidence="7 8" key="1">
    <citation type="journal article" date="2009" name="Nature">
        <title>Evolution of pathogenicity and sexual reproduction in eight Candida genomes.</title>
        <authorList>
            <person name="Butler G."/>
            <person name="Rasmussen M.D."/>
            <person name="Lin M.F."/>
            <person name="Santos M.A."/>
            <person name="Sakthikumar S."/>
            <person name="Munro C.A."/>
            <person name="Rheinbay E."/>
            <person name="Grabherr M."/>
            <person name="Forche A."/>
            <person name="Reedy J.L."/>
            <person name="Agrafioti I."/>
            <person name="Arnaud M.B."/>
            <person name="Bates S."/>
            <person name="Brown A.J."/>
            <person name="Brunke S."/>
            <person name="Costanzo M.C."/>
            <person name="Fitzpatrick D.A."/>
            <person name="de Groot P.W."/>
            <person name="Harris D."/>
            <person name="Hoyer L.L."/>
            <person name="Hube B."/>
            <person name="Klis F.M."/>
            <person name="Kodira C."/>
            <person name="Lennard N."/>
            <person name="Logue M.E."/>
            <person name="Martin R."/>
            <person name="Neiman A.M."/>
            <person name="Nikolaou E."/>
            <person name="Quail M.A."/>
            <person name="Quinn J."/>
            <person name="Santos M.C."/>
            <person name="Schmitzberger F.F."/>
            <person name="Sherlock G."/>
            <person name="Shah P."/>
            <person name="Silverstein K.A."/>
            <person name="Skrzypek M.S."/>
            <person name="Soll D."/>
            <person name="Staggs R."/>
            <person name="Stansfield I."/>
            <person name="Stumpf M.P."/>
            <person name="Sudbery P.E."/>
            <person name="Srikantha T."/>
            <person name="Zeng Q."/>
            <person name="Berman J."/>
            <person name="Berriman M."/>
            <person name="Heitman J."/>
            <person name="Gow N.A."/>
            <person name="Lorenz M.C."/>
            <person name="Birren B.W."/>
            <person name="Kellis M."/>
            <person name="Cuomo C.A."/>
        </authorList>
    </citation>
    <scope>NUCLEOTIDE SEQUENCE [LARGE SCALE GENOMIC DNA]</scope>
    <source>
        <strain evidence="8">ATCC 6260 / CBS 566 / DSM 6381 / JCM 1539 / NBRC 10279 / NRRL Y-324</strain>
    </source>
</reference>
<organism evidence="7 8">
    <name type="scientific">Meyerozyma guilliermondii (strain ATCC 6260 / CBS 566 / DSM 6381 / JCM 1539 / NBRC 10279 / NRRL Y-324)</name>
    <name type="common">Yeast</name>
    <name type="synonym">Candida guilliermondii</name>
    <dbReference type="NCBI Taxonomy" id="294746"/>
    <lineage>
        <taxon>Eukaryota</taxon>
        <taxon>Fungi</taxon>
        <taxon>Dikarya</taxon>
        <taxon>Ascomycota</taxon>
        <taxon>Saccharomycotina</taxon>
        <taxon>Pichiomycetes</taxon>
        <taxon>Debaryomycetaceae</taxon>
        <taxon>Meyerozyma</taxon>
    </lineage>
</organism>
<gene>
    <name evidence="7" type="ORF">PGUG_01814</name>
</gene>
<dbReference type="GO" id="GO:0015093">
    <property type="term" value="F:ferrous iron transmembrane transporter activity"/>
    <property type="evidence" value="ECO:0007669"/>
    <property type="project" value="EnsemblFungi"/>
</dbReference>
<dbReference type="GO" id="GO:0000329">
    <property type="term" value="C:fungal-type vacuole membrane"/>
    <property type="evidence" value="ECO:0007669"/>
    <property type="project" value="EnsemblFungi"/>
</dbReference>
<evidence type="ECO:0000256" key="6">
    <source>
        <dbReference type="SAM" id="Phobius"/>
    </source>
</evidence>
<evidence type="ECO:0000313" key="8">
    <source>
        <dbReference type="Proteomes" id="UP000001997"/>
    </source>
</evidence>
<dbReference type="KEGG" id="pgu:PGUG_01814"/>
<evidence type="ECO:0000256" key="1">
    <source>
        <dbReference type="ARBA" id="ARBA00004127"/>
    </source>
</evidence>
<dbReference type="RefSeq" id="XP_001486143.2">
    <property type="nucleotide sequence ID" value="XM_001486093.1"/>
</dbReference>
<keyword evidence="4 6" id="KW-1133">Transmembrane helix</keyword>
<dbReference type="EMBL" id="CH408156">
    <property type="protein sequence ID" value="EDK37716.2"/>
    <property type="molecule type" value="Genomic_DNA"/>
</dbReference>
<dbReference type="VEuPathDB" id="FungiDB:PGUG_01814"/>
<dbReference type="GO" id="GO:0006874">
    <property type="term" value="P:intracellular calcium ion homeostasis"/>
    <property type="evidence" value="ECO:0007669"/>
    <property type="project" value="EnsemblFungi"/>
</dbReference>
<dbReference type="GO" id="GO:0005384">
    <property type="term" value="F:manganese ion transmembrane transporter activity"/>
    <property type="evidence" value="ECO:0007669"/>
    <property type="project" value="EnsemblFungi"/>
</dbReference>